<comment type="caution">
    <text evidence="2">The sequence shown here is derived from an EMBL/GenBank/DDBJ whole genome shotgun (WGS) entry which is preliminary data.</text>
</comment>
<reference evidence="2 3" key="1">
    <citation type="submission" date="2019-08" db="EMBL/GenBank/DDBJ databases">
        <title>Identification of a novel species of the genus Boseongicola.</title>
        <authorList>
            <person name="Zhang X.-Q."/>
        </authorList>
    </citation>
    <scope>NUCLEOTIDE SEQUENCE [LARGE SCALE GENOMIC DNA]</scope>
    <source>
        <strain evidence="2 3">HY14</strain>
    </source>
</reference>
<dbReference type="RefSeq" id="WP_148377615.1">
    <property type="nucleotide sequence ID" value="NZ_VSIY01000005.1"/>
</dbReference>
<evidence type="ECO:0000256" key="1">
    <source>
        <dbReference type="SAM" id="SignalP"/>
    </source>
</evidence>
<evidence type="ECO:0000313" key="2">
    <source>
        <dbReference type="EMBL" id="TYB81807.1"/>
    </source>
</evidence>
<evidence type="ECO:0008006" key="4">
    <source>
        <dbReference type="Google" id="ProtNLM"/>
    </source>
</evidence>
<proteinExistence type="predicted"/>
<organism evidence="2 3">
    <name type="scientific">Maritimibacter fusiformis</name>
    <dbReference type="NCBI Taxonomy" id="2603819"/>
    <lineage>
        <taxon>Bacteria</taxon>
        <taxon>Pseudomonadati</taxon>
        <taxon>Pseudomonadota</taxon>
        <taxon>Alphaproteobacteria</taxon>
        <taxon>Rhodobacterales</taxon>
        <taxon>Roseobacteraceae</taxon>
        <taxon>Maritimibacter</taxon>
    </lineage>
</organism>
<dbReference type="Proteomes" id="UP000322080">
    <property type="component" value="Unassembled WGS sequence"/>
</dbReference>
<evidence type="ECO:0000313" key="3">
    <source>
        <dbReference type="Proteomes" id="UP000322080"/>
    </source>
</evidence>
<sequence>MRAILTATLLGLGTMAGGALADPVDTATARAMLFAPSGMIFYPVEPTGLEGDAIGKVEALQNGLADQMASFEKVGYGYYGALAVPQGLGLTPQSLIMTQGLHSPTAAQETVLKECKEAHGVTCTVIGLTLPAGYEPRDFSLSAAATESFVEAATDGAARVVAYSPSTAGSAMVKGSGEAAEAAALKACNEGAGGAADCEIGVAD</sequence>
<gene>
    <name evidence="2" type="ORF">FVF75_08875</name>
</gene>
<feature type="signal peptide" evidence="1">
    <location>
        <begin position="1"/>
        <end position="21"/>
    </location>
</feature>
<keyword evidence="3" id="KW-1185">Reference proteome</keyword>
<feature type="chain" id="PRO_5022885312" description="DUF4189 domain-containing protein" evidence="1">
    <location>
        <begin position="22"/>
        <end position="204"/>
    </location>
</feature>
<keyword evidence="1" id="KW-0732">Signal</keyword>
<name>A0A5D0RJK4_9RHOB</name>
<accession>A0A5D0RJK4</accession>
<dbReference type="AlphaFoldDB" id="A0A5D0RJK4"/>
<dbReference type="EMBL" id="VSIY01000005">
    <property type="protein sequence ID" value="TYB81807.1"/>
    <property type="molecule type" value="Genomic_DNA"/>
</dbReference>
<protein>
    <recommendedName>
        <fullName evidence="4">DUF4189 domain-containing protein</fullName>
    </recommendedName>
</protein>